<feature type="region of interest" description="Disordered" evidence="2">
    <location>
        <begin position="682"/>
        <end position="709"/>
    </location>
</feature>
<evidence type="ECO:0000259" key="3">
    <source>
        <dbReference type="PROSITE" id="PS50122"/>
    </source>
</evidence>
<accession>A0ABV7KU45</accession>
<feature type="compositionally biased region" description="Low complexity" evidence="2">
    <location>
        <begin position="691"/>
        <end position="709"/>
    </location>
</feature>
<reference evidence="6" key="1">
    <citation type="journal article" date="2019" name="Int. J. Syst. Evol. Microbiol.">
        <title>The Global Catalogue of Microorganisms (GCM) 10K type strain sequencing project: providing services to taxonomists for standard genome sequencing and annotation.</title>
        <authorList>
            <consortium name="The Broad Institute Genomics Platform"/>
            <consortium name="The Broad Institute Genome Sequencing Center for Infectious Disease"/>
            <person name="Wu L."/>
            <person name="Ma J."/>
        </authorList>
    </citation>
    <scope>NUCLEOTIDE SEQUENCE [LARGE SCALE GENOMIC DNA]</scope>
    <source>
        <strain evidence="6">KCTC 42964</strain>
    </source>
</reference>
<keyword evidence="1" id="KW-0145">Chemotaxis</keyword>
<dbReference type="SUPFAM" id="SSF52738">
    <property type="entry name" value="Methylesterase CheB, C-terminal domain"/>
    <property type="match status" value="1"/>
</dbReference>
<feature type="domain" description="CheB-type methylesterase" evidence="3">
    <location>
        <begin position="12"/>
        <end position="198"/>
    </location>
</feature>
<dbReference type="Pfam" id="PF03705">
    <property type="entry name" value="CheR_N"/>
    <property type="match status" value="1"/>
</dbReference>
<organism evidence="5 6">
    <name type="scientific">Marinibaculum pumilum</name>
    <dbReference type="NCBI Taxonomy" id="1766165"/>
    <lineage>
        <taxon>Bacteria</taxon>
        <taxon>Pseudomonadati</taxon>
        <taxon>Pseudomonadota</taxon>
        <taxon>Alphaproteobacteria</taxon>
        <taxon>Rhodospirillales</taxon>
        <taxon>Rhodospirillaceae</taxon>
        <taxon>Marinibaculum</taxon>
    </lineage>
</organism>
<dbReference type="Proteomes" id="UP001595528">
    <property type="component" value="Unassembled WGS sequence"/>
</dbReference>
<dbReference type="SUPFAM" id="SSF53335">
    <property type="entry name" value="S-adenosyl-L-methionine-dependent methyltransferases"/>
    <property type="match status" value="1"/>
</dbReference>
<dbReference type="Gene3D" id="3.40.50.180">
    <property type="entry name" value="Methylesterase CheB, C-terminal domain"/>
    <property type="match status" value="1"/>
</dbReference>
<evidence type="ECO:0000256" key="2">
    <source>
        <dbReference type="SAM" id="MobiDB-lite"/>
    </source>
</evidence>
<sequence>MNATPPEPSSQPIPIVAIGASAGGLDPLEAFFEAAPTDAGWAFFVIQHLSPDYRSMMDELLARRSKLRIRHVEDGMAVQADTIYLNPPDTTVTLEQGKIALEPFAHDGLPNMPIDAFFHSLAAQSRHRSIAVVLSGSGADGARGATTLKQAGGKILVQTPGNAKFDSMPRAVIASGCADRVLDPAAMPAAIAEILSRPGPAPGKARPSDLPEDPHEAVLALLERNHGIDFGSYKRATVLRRIDRRRTLRGHEDIADYAAELQDDPDVVEELYQDLLIGVTEFYRDPEAFASLSRLVLPTILTEGPEDKEVRAWVPACASGEEAYSLAIAFMEAMRDSGVDRPLRIFATDVHRPSIERAAQGVYPRASLDKLPDDLKERYFVAHADGLAVEPGLRQKVIFSVHDVLGDPPFMRLDLISCRNLMIYLNDAAQSRLLALFQFGLRRNGFLFLGKSESLGRQSEAFAAVDSTWRLFRWKGERGDDANALTFTRTFDQLRGAPRPAPTRPSLQSLEMDQRQRRSRSTLLKGYDALLKRYAPSAILVSDAGEVLTWFGDASDYVDTLSDLAERTVEEIVHEGLHYAINVGIERIRRNKERQYRRQLELQVAGDRRTVIVGIEALEGDAGGRHFLITVEKIEKPVGDSEGAAGSSDSSGDEALMAQRIQELERDLKLTEESLQYVTERLETSGEELQASNEELQSSNEELQASNEELQSSNEELHAVNEELVNVSAEHQRKIDELTALNADMEFIFDTLGIGVVVLDESLAIRRMSNVASGLLQLMPHDTGRPLANVGASLGFADPSGMATEALRADRPVSARGRVGDEELIVRAVPYDHEDVPGGVAVLLIRPDCLHVGAEAAAQ</sequence>
<evidence type="ECO:0000259" key="4">
    <source>
        <dbReference type="PROSITE" id="PS50123"/>
    </source>
</evidence>
<feature type="active site" evidence="1">
    <location>
        <position position="140"/>
    </location>
</feature>
<feature type="domain" description="CheR-type methyltransferase" evidence="4">
    <location>
        <begin position="221"/>
        <end position="473"/>
    </location>
</feature>
<dbReference type="InterPro" id="IPR035909">
    <property type="entry name" value="CheB_C"/>
</dbReference>
<dbReference type="InterPro" id="IPR022641">
    <property type="entry name" value="CheR_N"/>
</dbReference>
<dbReference type="PROSITE" id="PS50122">
    <property type="entry name" value="CHEB"/>
    <property type="match status" value="1"/>
</dbReference>
<dbReference type="Pfam" id="PF01339">
    <property type="entry name" value="CheB_methylest"/>
    <property type="match status" value="1"/>
</dbReference>
<dbReference type="CDD" id="cd16434">
    <property type="entry name" value="CheB-CheR_fusion"/>
    <property type="match status" value="1"/>
</dbReference>
<dbReference type="InterPro" id="IPR000673">
    <property type="entry name" value="Sig_transdc_resp-reg_Me-estase"/>
</dbReference>
<dbReference type="PROSITE" id="PS50123">
    <property type="entry name" value="CHER"/>
    <property type="match status" value="1"/>
</dbReference>
<dbReference type="Gene3D" id="3.40.50.150">
    <property type="entry name" value="Vaccinia Virus protein VP39"/>
    <property type="match status" value="1"/>
</dbReference>
<dbReference type="InterPro" id="IPR029063">
    <property type="entry name" value="SAM-dependent_MTases_sf"/>
</dbReference>
<dbReference type="InterPro" id="IPR022642">
    <property type="entry name" value="CheR_C"/>
</dbReference>
<dbReference type="EMBL" id="JBHRTR010000005">
    <property type="protein sequence ID" value="MFC3225853.1"/>
    <property type="molecule type" value="Genomic_DNA"/>
</dbReference>
<dbReference type="SUPFAM" id="SSF47757">
    <property type="entry name" value="Chemotaxis receptor methyltransferase CheR, N-terminal domain"/>
    <property type="match status" value="1"/>
</dbReference>
<feature type="active site" evidence="1">
    <location>
        <position position="48"/>
    </location>
</feature>
<gene>
    <name evidence="5" type="ORF">ACFOGJ_01335</name>
</gene>
<comment type="caution">
    <text evidence="5">The sequence shown here is derived from an EMBL/GenBank/DDBJ whole genome shotgun (WGS) entry which is preliminary data.</text>
</comment>
<name>A0ABV7KU45_9PROT</name>
<feature type="active site" evidence="1">
    <location>
        <position position="21"/>
    </location>
</feature>
<keyword evidence="1" id="KW-0378">Hydrolase</keyword>
<dbReference type="InterPro" id="IPR000780">
    <property type="entry name" value="CheR_MeTrfase"/>
</dbReference>
<keyword evidence="6" id="KW-1185">Reference proteome</keyword>
<evidence type="ECO:0000313" key="5">
    <source>
        <dbReference type="EMBL" id="MFC3225853.1"/>
    </source>
</evidence>
<evidence type="ECO:0000313" key="6">
    <source>
        <dbReference type="Proteomes" id="UP001595528"/>
    </source>
</evidence>
<proteinExistence type="predicted"/>
<dbReference type="PANTHER" id="PTHR24422:SF27">
    <property type="entry name" value="PROTEIN-GLUTAMATE O-METHYLTRANSFERASE"/>
    <property type="match status" value="1"/>
</dbReference>
<dbReference type="Pfam" id="PF01739">
    <property type="entry name" value="CheR"/>
    <property type="match status" value="1"/>
</dbReference>
<dbReference type="Pfam" id="PF13596">
    <property type="entry name" value="PAS_10"/>
    <property type="match status" value="1"/>
</dbReference>
<protein>
    <submittedName>
        <fullName evidence="5">Chemotaxis protein CheB</fullName>
    </submittedName>
</protein>
<dbReference type="PRINTS" id="PR00996">
    <property type="entry name" value="CHERMTFRASE"/>
</dbReference>
<feature type="region of interest" description="Disordered" evidence="2">
    <location>
        <begin position="495"/>
        <end position="518"/>
    </location>
</feature>
<dbReference type="PANTHER" id="PTHR24422">
    <property type="entry name" value="CHEMOTAXIS PROTEIN METHYLTRANSFERASE"/>
    <property type="match status" value="1"/>
</dbReference>
<dbReference type="RefSeq" id="WP_379897590.1">
    <property type="nucleotide sequence ID" value="NZ_JBHRTR010000005.1"/>
</dbReference>
<dbReference type="InterPro" id="IPR050903">
    <property type="entry name" value="Bact_Chemotaxis_MeTrfase"/>
</dbReference>
<evidence type="ECO:0000256" key="1">
    <source>
        <dbReference type="PROSITE-ProRule" id="PRU00050"/>
    </source>
</evidence>
<dbReference type="SMART" id="SM00138">
    <property type="entry name" value="MeTrc"/>
    <property type="match status" value="1"/>
</dbReference>